<evidence type="ECO:0000313" key="3">
    <source>
        <dbReference type="Proteomes" id="UP001335648"/>
    </source>
</evidence>
<accession>A0AAN8CU69</accession>
<gene>
    <name evidence="2" type="ORF">CesoFtcFv8_003937</name>
</gene>
<sequence length="68" mass="7084">MTQGQSLGQPGRVESPAVTSVSPFSGGNCQSEASHIAPSLKLIAIVNPRDPEDANASAFALMERENCL</sequence>
<comment type="caution">
    <text evidence="2">The sequence shown here is derived from an EMBL/GenBank/DDBJ whole genome shotgun (WGS) entry which is preliminary data.</text>
</comment>
<proteinExistence type="predicted"/>
<organism evidence="2 3">
    <name type="scientific">Champsocephalus esox</name>
    <name type="common">pike icefish</name>
    <dbReference type="NCBI Taxonomy" id="159716"/>
    <lineage>
        <taxon>Eukaryota</taxon>
        <taxon>Metazoa</taxon>
        <taxon>Chordata</taxon>
        <taxon>Craniata</taxon>
        <taxon>Vertebrata</taxon>
        <taxon>Euteleostomi</taxon>
        <taxon>Actinopterygii</taxon>
        <taxon>Neopterygii</taxon>
        <taxon>Teleostei</taxon>
        <taxon>Neoteleostei</taxon>
        <taxon>Acanthomorphata</taxon>
        <taxon>Eupercaria</taxon>
        <taxon>Perciformes</taxon>
        <taxon>Notothenioidei</taxon>
        <taxon>Channichthyidae</taxon>
        <taxon>Champsocephalus</taxon>
    </lineage>
</organism>
<keyword evidence="3" id="KW-1185">Reference proteome</keyword>
<evidence type="ECO:0000256" key="1">
    <source>
        <dbReference type="SAM" id="MobiDB-lite"/>
    </source>
</evidence>
<name>A0AAN8CU69_9TELE</name>
<feature type="compositionally biased region" description="Polar residues" evidence="1">
    <location>
        <begin position="17"/>
        <end position="30"/>
    </location>
</feature>
<dbReference type="EMBL" id="JAULUE010002048">
    <property type="protein sequence ID" value="KAK5910067.1"/>
    <property type="molecule type" value="Genomic_DNA"/>
</dbReference>
<dbReference type="AlphaFoldDB" id="A0AAN8CU69"/>
<feature type="region of interest" description="Disordered" evidence="1">
    <location>
        <begin position="1"/>
        <end position="30"/>
    </location>
</feature>
<evidence type="ECO:0000313" key="2">
    <source>
        <dbReference type="EMBL" id="KAK5910067.1"/>
    </source>
</evidence>
<protein>
    <submittedName>
        <fullName evidence="2">Uncharacterized protein</fullName>
    </submittedName>
</protein>
<dbReference type="Proteomes" id="UP001335648">
    <property type="component" value="Unassembled WGS sequence"/>
</dbReference>
<reference evidence="2 3" key="1">
    <citation type="journal article" date="2023" name="Mol. Biol. Evol.">
        <title>Genomics of Secondarily Temperate Adaptation in the Only Non-Antarctic Icefish.</title>
        <authorList>
            <person name="Rivera-Colon A.G."/>
            <person name="Rayamajhi N."/>
            <person name="Minhas B.F."/>
            <person name="Madrigal G."/>
            <person name="Bilyk K.T."/>
            <person name="Yoon V."/>
            <person name="Hune M."/>
            <person name="Gregory S."/>
            <person name="Cheng C.H.C."/>
            <person name="Catchen J.M."/>
        </authorList>
    </citation>
    <scope>NUCLEOTIDE SEQUENCE [LARGE SCALE GENOMIC DNA]</scope>
    <source>
        <strain evidence="2">JC2023a</strain>
    </source>
</reference>